<evidence type="ECO:0000256" key="3">
    <source>
        <dbReference type="ARBA" id="ARBA00022475"/>
    </source>
</evidence>
<evidence type="ECO:0000256" key="7">
    <source>
        <dbReference type="SAM" id="Phobius"/>
    </source>
</evidence>
<feature type="transmembrane region" description="Helical" evidence="7">
    <location>
        <begin position="364"/>
        <end position="383"/>
    </location>
</feature>
<keyword evidence="5 7" id="KW-1133">Transmembrane helix</keyword>
<dbReference type="AlphaFoldDB" id="A0A1R3X884"/>
<protein>
    <submittedName>
        <fullName evidence="8">Membrane protein involved in the export of O-antigen and teichoic acid</fullName>
    </submittedName>
</protein>
<organism evidence="8 9">
    <name type="scientific">Yoonia rosea</name>
    <dbReference type="NCBI Taxonomy" id="287098"/>
    <lineage>
        <taxon>Bacteria</taxon>
        <taxon>Pseudomonadati</taxon>
        <taxon>Pseudomonadota</taxon>
        <taxon>Alphaproteobacteria</taxon>
        <taxon>Rhodobacterales</taxon>
        <taxon>Paracoccaceae</taxon>
        <taxon>Yoonia</taxon>
    </lineage>
</organism>
<feature type="transmembrane region" description="Helical" evidence="7">
    <location>
        <begin position="153"/>
        <end position="173"/>
    </location>
</feature>
<accession>A0A1R3X884</accession>
<feature type="transmembrane region" description="Helical" evidence="7">
    <location>
        <begin position="179"/>
        <end position="200"/>
    </location>
</feature>
<gene>
    <name evidence="8" type="ORF">SAMN05421665_2319</name>
</gene>
<reference evidence="9" key="1">
    <citation type="submission" date="2017-01" db="EMBL/GenBank/DDBJ databases">
        <authorList>
            <person name="Varghese N."/>
            <person name="Submissions S."/>
        </authorList>
    </citation>
    <scope>NUCLEOTIDE SEQUENCE [LARGE SCALE GENOMIC DNA]</scope>
    <source>
        <strain evidence="9">DSM 29591</strain>
    </source>
</reference>
<dbReference type="OrthoDB" id="7605542at2"/>
<keyword evidence="3" id="KW-1003">Cell membrane</keyword>
<keyword evidence="4 7" id="KW-0812">Transmembrane</keyword>
<evidence type="ECO:0000256" key="1">
    <source>
        <dbReference type="ARBA" id="ARBA00004651"/>
    </source>
</evidence>
<dbReference type="GO" id="GO:0005886">
    <property type="term" value="C:plasma membrane"/>
    <property type="evidence" value="ECO:0007669"/>
    <property type="project" value="UniProtKB-SubCell"/>
</dbReference>
<sequence>MLRNLVSGAGVGARLIRSSGWITAGHFASQFIRMGSNLILTRLLFPEAFGVMALITVFLVGLTMLSDIGVSLSIQQSPRGDDPDFVDTAWTIQIIRGVVLWIACCFLGIFAAWIYDNEQLRAMLPVAGLSLLVAGFNPTRIDAASRHLTLRRVTLLDFVSQVISVGMLLILAWQMKTVWSLIIGGVLGALVRLFIMNMFLPGPRNKLRWSPDAASELIKFGKWIFLSTLCGFLLTQGDKAILGKYLSLTTLGIYNIGYFMASFPQALSARIMGQVMIPMHRERPPDASASNYAKVRQARFAMTGFIFAMQFALAFLGVWIVELLYDPRFHAAGIIVVAIACMNVPYLIGMTYDFSALGNGDSRGVFYLLLIKATVQTILFIAGMEYYGLAGAVIGVWLSQIIVHPLVARLAYKHGAWDPWHDLLYGVVGLSLTVAVLWFHWDSLSVLQVFASAQ</sequence>
<feature type="transmembrane region" description="Helical" evidence="7">
    <location>
        <begin position="331"/>
        <end position="352"/>
    </location>
</feature>
<dbReference type="Proteomes" id="UP000186997">
    <property type="component" value="Unassembled WGS sequence"/>
</dbReference>
<feature type="transmembrane region" description="Helical" evidence="7">
    <location>
        <begin position="256"/>
        <end position="279"/>
    </location>
</feature>
<evidence type="ECO:0000256" key="6">
    <source>
        <dbReference type="ARBA" id="ARBA00023136"/>
    </source>
</evidence>
<dbReference type="PANTHER" id="PTHR30250:SF10">
    <property type="entry name" value="LIPOPOLYSACCHARIDE BIOSYNTHESIS PROTEIN WZXC"/>
    <property type="match status" value="1"/>
</dbReference>
<evidence type="ECO:0000313" key="8">
    <source>
        <dbReference type="EMBL" id="SIT87261.1"/>
    </source>
</evidence>
<evidence type="ECO:0000256" key="4">
    <source>
        <dbReference type="ARBA" id="ARBA00022692"/>
    </source>
</evidence>
<feature type="transmembrane region" description="Helical" evidence="7">
    <location>
        <begin position="220"/>
        <end position="236"/>
    </location>
</feature>
<feature type="transmembrane region" description="Helical" evidence="7">
    <location>
        <begin position="423"/>
        <end position="441"/>
    </location>
</feature>
<comment type="subcellular location">
    <subcellularLocation>
        <location evidence="1">Cell membrane</location>
        <topology evidence="1">Multi-pass membrane protein</topology>
    </subcellularLocation>
</comment>
<keyword evidence="6 7" id="KW-0472">Membrane</keyword>
<feature type="transmembrane region" description="Helical" evidence="7">
    <location>
        <begin position="300"/>
        <end position="325"/>
    </location>
</feature>
<dbReference type="PANTHER" id="PTHR30250">
    <property type="entry name" value="PST FAMILY PREDICTED COLANIC ACID TRANSPORTER"/>
    <property type="match status" value="1"/>
</dbReference>
<feature type="transmembrane region" description="Helical" evidence="7">
    <location>
        <begin position="94"/>
        <end position="115"/>
    </location>
</feature>
<dbReference type="Pfam" id="PF13440">
    <property type="entry name" value="Polysacc_synt_3"/>
    <property type="match status" value="1"/>
</dbReference>
<dbReference type="InterPro" id="IPR050833">
    <property type="entry name" value="Poly_Biosynth_Transport"/>
</dbReference>
<evidence type="ECO:0000313" key="9">
    <source>
        <dbReference type="Proteomes" id="UP000186997"/>
    </source>
</evidence>
<keyword evidence="9" id="KW-1185">Reference proteome</keyword>
<name>A0A1R3X884_9RHOB</name>
<evidence type="ECO:0000256" key="2">
    <source>
        <dbReference type="ARBA" id="ARBA00007430"/>
    </source>
</evidence>
<evidence type="ECO:0000256" key="5">
    <source>
        <dbReference type="ARBA" id="ARBA00022989"/>
    </source>
</evidence>
<feature type="transmembrane region" description="Helical" evidence="7">
    <location>
        <begin position="48"/>
        <end position="74"/>
    </location>
</feature>
<comment type="similarity">
    <text evidence="2">Belongs to the polysaccharide synthase family.</text>
</comment>
<dbReference type="EMBL" id="FTPR01000002">
    <property type="protein sequence ID" value="SIT87261.1"/>
    <property type="molecule type" value="Genomic_DNA"/>
</dbReference>
<proteinExistence type="inferred from homology"/>
<dbReference type="RefSeq" id="WP_076659928.1">
    <property type="nucleotide sequence ID" value="NZ_FTPR01000002.1"/>
</dbReference>
<dbReference type="STRING" id="287098.SAMN05421665_2319"/>
<feature type="transmembrane region" description="Helical" evidence="7">
    <location>
        <begin position="389"/>
        <end position="411"/>
    </location>
</feature>